<organism evidence="2 3">
    <name type="scientific">Priestia taiwanensis</name>
    <dbReference type="NCBI Taxonomy" id="1347902"/>
    <lineage>
        <taxon>Bacteria</taxon>
        <taxon>Bacillati</taxon>
        <taxon>Bacillota</taxon>
        <taxon>Bacilli</taxon>
        <taxon>Bacillales</taxon>
        <taxon>Bacillaceae</taxon>
        <taxon>Priestia</taxon>
    </lineage>
</organism>
<gene>
    <name evidence="2" type="ORF">GCM10007140_23800</name>
</gene>
<feature type="domain" description="Streptomycin biosynthesis protein StrF" evidence="1">
    <location>
        <begin position="9"/>
        <end position="221"/>
    </location>
</feature>
<dbReference type="Gene3D" id="3.90.550.10">
    <property type="entry name" value="Spore Coat Polysaccharide Biosynthesis Protein SpsA, Chain A"/>
    <property type="match status" value="1"/>
</dbReference>
<evidence type="ECO:0000313" key="3">
    <source>
        <dbReference type="Proteomes" id="UP000605259"/>
    </source>
</evidence>
<sequence>MIKEMTVLFVVCVNNEELFEQCEKQIKSVYIPPGFHMHILPIRHAKSLTSAYNQALSFPAKYKVYLHQDTFIMNPYFFMEMLVLFTLNKDLGLLGVIGCKELPENGIWCEGKELIGQVLEYKWGLYQLLSFKTEKFKRDRFIPVQAIDGLLMATQYDVEWREDVFDGFHFYDISQSLEFQKAGYVVGVANQTRPWCIHNIRDYVLDEATYEKYRKILVEEYPDVGLQKEEG</sequence>
<dbReference type="Pfam" id="PF13712">
    <property type="entry name" value="Glyco_tranf_2_5"/>
    <property type="match status" value="1"/>
</dbReference>
<name>A0A917ES10_9BACI</name>
<comment type="caution">
    <text evidence="2">The sequence shown here is derived from an EMBL/GenBank/DDBJ whole genome shotgun (WGS) entry which is preliminary data.</text>
</comment>
<evidence type="ECO:0000259" key="1">
    <source>
        <dbReference type="Pfam" id="PF13712"/>
    </source>
</evidence>
<dbReference type="EMBL" id="BMFK01000001">
    <property type="protein sequence ID" value="GGE73165.1"/>
    <property type="molecule type" value="Genomic_DNA"/>
</dbReference>
<protein>
    <submittedName>
        <fullName evidence="2">Streptomycin biosynthesis protein StrF</fullName>
    </submittedName>
</protein>
<reference evidence="2" key="1">
    <citation type="journal article" date="2014" name="Int. J. Syst. Evol. Microbiol.">
        <title>Complete genome sequence of Corynebacterium casei LMG S-19264T (=DSM 44701T), isolated from a smear-ripened cheese.</title>
        <authorList>
            <consortium name="US DOE Joint Genome Institute (JGI-PGF)"/>
            <person name="Walter F."/>
            <person name="Albersmeier A."/>
            <person name="Kalinowski J."/>
            <person name="Ruckert C."/>
        </authorList>
    </citation>
    <scope>NUCLEOTIDE SEQUENCE</scope>
    <source>
        <strain evidence="2">CGMCC 1.12698</strain>
    </source>
</reference>
<dbReference type="AlphaFoldDB" id="A0A917ES10"/>
<dbReference type="Proteomes" id="UP000605259">
    <property type="component" value="Unassembled WGS sequence"/>
</dbReference>
<dbReference type="InterPro" id="IPR059123">
    <property type="entry name" value="StrF_dom"/>
</dbReference>
<evidence type="ECO:0000313" key="2">
    <source>
        <dbReference type="EMBL" id="GGE73165.1"/>
    </source>
</evidence>
<accession>A0A917ES10</accession>
<proteinExistence type="predicted"/>
<dbReference type="InterPro" id="IPR029044">
    <property type="entry name" value="Nucleotide-diphossugar_trans"/>
</dbReference>
<reference evidence="2" key="2">
    <citation type="submission" date="2020-09" db="EMBL/GenBank/DDBJ databases">
        <authorList>
            <person name="Sun Q."/>
            <person name="Zhou Y."/>
        </authorList>
    </citation>
    <scope>NUCLEOTIDE SEQUENCE</scope>
    <source>
        <strain evidence="2">CGMCC 1.12698</strain>
    </source>
</reference>
<keyword evidence="3" id="KW-1185">Reference proteome</keyword>